<feature type="compositionally biased region" description="Basic and acidic residues" evidence="1">
    <location>
        <begin position="36"/>
        <end position="52"/>
    </location>
</feature>
<protein>
    <submittedName>
        <fullName evidence="3">Uncharacterized protein</fullName>
    </submittedName>
</protein>
<proteinExistence type="predicted"/>
<dbReference type="GeneID" id="9055296"/>
<dbReference type="AlphaFoldDB" id="C5M0E2"/>
<name>C5M0E2_PERM5</name>
<dbReference type="RefSeq" id="XP_002764832.1">
    <property type="nucleotide sequence ID" value="XM_002764786.1"/>
</dbReference>
<evidence type="ECO:0000313" key="3">
    <source>
        <dbReference type="EMBL" id="EEQ97549.1"/>
    </source>
</evidence>
<sequence>MKIFFILALLLVLGVVNGDSHVDDTEKIFPGMMMNRRADNGGDQKSYFDQKQDSPNNLGDPFSCAACKTCKKIKKQVQASARNEKYVDIVIDPVIDSESAILEHRQVPAVAFAK</sequence>
<accession>C5M0E2</accession>
<feature type="signal peptide" evidence="2">
    <location>
        <begin position="1"/>
        <end position="18"/>
    </location>
</feature>
<feature type="chain" id="PRO_5002954880" evidence="2">
    <location>
        <begin position="19"/>
        <end position="114"/>
    </location>
</feature>
<evidence type="ECO:0000256" key="2">
    <source>
        <dbReference type="SAM" id="SignalP"/>
    </source>
</evidence>
<evidence type="ECO:0000313" key="4">
    <source>
        <dbReference type="Proteomes" id="UP000007800"/>
    </source>
</evidence>
<dbReference type="Proteomes" id="UP000007800">
    <property type="component" value="Unassembled WGS sequence"/>
</dbReference>
<keyword evidence="4" id="KW-1185">Reference proteome</keyword>
<dbReference type="EMBL" id="GG687085">
    <property type="protein sequence ID" value="EEQ97549.1"/>
    <property type="molecule type" value="Genomic_DNA"/>
</dbReference>
<gene>
    <name evidence="3" type="ORF">Pmar_PMAR009248</name>
</gene>
<dbReference type="InParanoid" id="C5M0E2"/>
<organism evidence="4">
    <name type="scientific">Perkinsus marinus (strain ATCC 50983 / TXsc)</name>
    <dbReference type="NCBI Taxonomy" id="423536"/>
    <lineage>
        <taxon>Eukaryota</taxon>
        <taxon>Sar</taxon>
        <taxon>Alveolata</taxon>
        <taxon>Perkinsozoa</taxon>
        <taxon>Perkinsea</taxon>
        <taxon>Perkinsida</taxon>
        <taxon>Perkinsidae</taxon>
        <taxon>Perkinsus</taxon>
    </lineage>
</organism>
<feature type="region of interest" description="Disordered" evidence="1">
    <location>
        <begin position="33"/>
        <end position="56"/>
    </location>
</feature>
<keyword evidence="2" id="KW-0732">Signal</keyword>
<evidence type="ECO:0000256" key="1">
    <source>
        <dbReference type="SAM" id="MobiDB-lite"/>
    </source>
</evidence>
<reference evidence="3 4" key="1">
    <citation type="submission" date="2008-07" db="EMBL/GenBank/DDBJ databases">
        <authorList>
            <person name="El-Sayed N."/>
            <person name="Caler E."/>
            <person name="Inman J."/>
            <person name="Amedeo P."/>
            <person name="Hass B."/>
            <person name="Wortman J."/>
        </authorList>
    </citation>
    <scope>NUCLEOTIDE SEQUENCE [LARGE SCALE GENOMIC DNA]</scope>
    <source>
        <strain evidence="4">ATCC 50983 / TXsc</strain>
    </source>
</reference>